<dbReference type="EMBL" id="JAVRHP010000077">
    <property type="protein sequence ID" value="MDT0651049.1"/>
    <property type="molecule type" value="Genomic_DNA"/>
</dbReference>
<comment type="similarity">
    <text evidence="1">Belongs to the cytochrome P450 family.</text>
</comment>
<organism evidence="6 7">
    <name type="scientific">Autumnicola edwardsiae</name>
    <dbReference type="NCBI Taxonomy" id="3075594"/>
    <lineage>
        <taxon>Bacteria</taxon>
        <taxon>Pseudomonadati</taxon>
        <taxon>Bacteroidota</taxon>
        <taxon>Flavobacteriia</taxon>
        <taxon>Flavobacteriales</taxon>
        <taxon>Flavobacteriaceae</taxon>
        <taxon>Autumnicola</taxon>
    </lineage>
</organism>
<dbReference type="SUPFAM" id="SSF48264">
    <property type="entry name" value="Cytochrome P450"/>
    <property type="match status" value="1"/>
</dbReference>
<dbReference type="RefSeq" id="WP_311485190.1">
    <property type="nucleotide sequence ID" value="NZ_JAVRHP010000077.1"/>
</dbReference>
<dbReference type="CDD" id="cd11067">
    <property type="entry name" value="CYP152"/>
    <property type="match status" value="1"/>
</dbReference>
<evidence type="ECO:0000256" key="5">
    <source>
        <dbReference type="ARBA" id="ARBA00023004"/>
    </source>
</evidence>
<evidence type="ECO:0000313" key="6">
    <source>
        <dbReference type="EMBL" id="MDT0651049.1"/>
    </source>
</evidence>
<sequence length="408" mass="47619">MESTFGIVFKGYPYFKEKFEKENKDIIKTRLLFKKTLVLRGVEAAEIFYDQSKFQRKGATPKRFQKTLFGEGGVQGTDGEAHRKRKHMFMQFMGKEAVDRIKENFLQLWQNQLPEWMDAEELVLFDQVEKILCMAACNWAGVPLKEGEEKLRSKQLSRIIRSAGAVGVDHYRGRIARKKAEKWIIGFVKEIRSKKQVPGENSSILETFSLFRDEKGKLLPEKIVAVEVLNILRPIVAIARYITFSALALHEHPQYKKRLKADEGLDLLFVHEVRRYYPFFPFVAAQVKEDFEWKDEKFPKGTRVLLDIYATNHDKRTWVNPAAFYAERFKDWEGSAYNFIPQGGGDHHQNHRCAGEWITIQITCAAVNFLVKEIDYDVPEQDLKISMNRIPATPKSRFKIFNVRRSKR</sequence>
<evidence type="ECO:0000256" key="2">
    <source>
        <dbReference type="ARBA" id="ARBA00022617"/>
    </source>
</evidence>
<name>A0ABU3CXF4_9FLAO</name>
<dbReference type="InterPro" id="IPR050705">
    <property type="entry name" value="Cytochrome_P450_3A"/>
</dbReference>
<gene>
    <name evidence="6" type="ORF">RM529_12890</name>
</gene>
<dbReference type="Proteomes" id="UP001248819">
    <property type="component" value="Unassembled WGS sequence"/>
</dbReference>
<dbReference type="Pfam" id="PF00067">
    <property type="entry name" value="p450"/>
    <property type="match status" value="1"/>
</dbReference>
<reference evidence="6 7" key="1">
    <citation type="submission" date="2023-09" db="EMBL/GenBank/DDBJ databases">
        <authorList>
            <person name="Rey-Velasco X."/>
        </authorList>
    </citation>
    <scope>NUCLEOTIDE SEQUENCE [LARGE SCALE GENOMIC DNA]</scope>
    <source>
        <strain evidence="6 7">F297</strain>
    </source>
</reference>
<dbReference type="Gene3D" id="1.10.630.10">
    <property type="entry name" value="Cytochrome P450"/>
    <property type="match status" value="1"/>
</dbReference>
<dbReference type="PANTHER" id="PTHR24302">
    <property type="entry name" value="CYTOCHROME P450 FAMILY 3"/>
    <property type="match status" value="1"/>
</dbReference>
<dbReference type="PANTHER" id="PTHR24302:SF15">
    <property type="entry name" value="FATTY-ACID PEROXYGENASE"/>
    <property type="match status" value="1"/>
</dbReference>
<keyword evidence="7" id="KW-1185">Reference proteome</keyword>
<keyword evidence="2" id="KW-0349">Heme</keyword>
<keyword evidence="5" id="KW-0408">Iron</keyword>
<dbReference type="InterPro" id="IPR036396">
    <property type="entry name" value="Cyt_P450_sf"/>
</dbReference>
<evidence type="ECO:0000256" key="3">
    <source>
        <dbReference type="ARBA" id="ARBA00022723"/>
    </source>
</evidence>
<protein>
    <submittedName>
        <fullName evidence="6">Cytochrome P450</fullName>
    </submittedName>
</protein>
<evidence type="ECO:0000313" key="7">
    <source>
        <dbReference type="Proteomes" id="UP001248819"/>
    </source>
</evidence>
<dbReference type="InterPro" id="IPR001128">
    <property type="entry name" value="Cyt_P450"/>
</dbReference>
<keyword evidence="4" id="KW-0560">Oxidoreductase</keyword>
<accession>A0ABU3CXF4</accession>
<evidence type="ECO:0000256" key="4">
    <source>
        <dbReference type="ARBA" id="ARBA00023002"/>
    </source>
</evidence>
<comment type="caution">
    <text evidence="6">The sequence shown here is derived from an EMBL/GenBank/DDBJ whole genome shotgun (WGS) entry which is preliminary data.</text>
</comment>
<keyword evidence="3" id="KW-0479">Metal-binding</keyword>
<proteinExistence type="inferred from homology"/>
<evidence type="ECO:0000256" key="1">
    <source>
        <dbReference type="ARBA" id="ARBA00010617"/>
    </source>
</evidence>